<dbReference type="RefSeq" id="WP_178942325.1">
    <property type="nucleotide sequence ID" value="NZ_JAIWJF010000003.1"/>
</dbReference>
<feature type="domain" description="Phosphoribulokinase/uridine kinase" evidence="1">
    <location>
        <begin position="27"/>
        <end position="169"/>
    </location>
</feature>
<dbReference type="Gene3D" id="3.40.50.300">
    <property type="entry name" value="P-loop containing nucleotide triphosphate hydrolases"/>
    <property type="match status" value="1"/>
</dbReference>
<evidence type="ECO:0000313" key="3">
    <source>
        <dbReference type="Proteomes" id="UP001152867"/>
    </source>
</evidence>
<organism evidence="2 3">
    <name type="scientific">Furfurilactobacillus milii</name>
    <dbReference type="NCBI Taxonomy" id="2888272"/>
    <lineage>
        <taxon>Bacteria</taxon>
        <taxon>Bacillati</taxon>
        <taxon>Bacillota</taxon>
        <taxon>Bacilli</taxon>
        <taxon>Lactobacillales</taxon>
        <taxon>Lactobacillaceae</taxon>
        <taxon>Furfurilactobacillus</taxon>
    </lineage>
</organism>
<evidence type="ECO:0000259" key="1">
    <source>
        <dbReference type="Pfam" id="PF00485"/>
    </source>
</evidence>
<reference evidence="2" key="1">
    <citation type="submission" date="2022-06" db="EMBL/GenBank/DDBJ databases">
        <title>Antifungal cultures and metabolites of lactic acid bacteria for use in dairy fermentations.</title>
        <authorList>
            <person name="Zhao Z."/>
            <person name="Gaenzle M."/>
        </authorList>
    </citation>
    <scope>NUCLEOTIDE SEQUENCE</scope>
    <source>
        <strain evidence="2">FUA3126</strain>
    </source>
</reference>
<dbReference type="InterPro" id="IPR027417">
    <property type="entry name" value="P-loop_NTPase"/>
</dbReference>
<accession>A0ABT6D8V8</accession>
<dbReference type="InterPro" id="IPR006083">
    <property type="entry name" value="PRK/URK"/>
</dbReference>
<sequence>MTGQGEQLLHQLKMTIDKRLTEQRPVVIGVTGNVASGKTTFAKRLQEFFQSQWPSCGTYLVSTDNFLMPNQRLRQANLFDRKGFPETYDGQQMQAFCTALAMNDLEIAIPVYDHSIDDINVHRHLLIDHPNIIILEGLMVLQPIFRALLDQSIFLEVPQSINYQWYLARCLRLNLPAIYHLEGAAFEKLAHDTWINVNLRNYLDNVEPLQGQADIVVSLGEQHEVVQLTVRHSLQFNTESPLFAVN</sequence>
<keyword evidence="3" id="KW-1185">Reference proteome</keyword>
<dbReference type="EMBL" id="JANDJP010000001">
    <property type="protein sequence ID" value="MDF9912717.1"/>
    <property type="molecule type" value="Genomic_DNA"/>
</dbReference>
<name>A0ABT6D8V8_9LACO</name>
<comment type="caution">
    <text evidence="2">The sequence shown here is derived from an EMBL/GenBank/DDBJ whole genome shotgun (WGS) entry which is preliminary data.</text>
</comment>
<dbReference type="Proteomes" id="UP001152867">
    <property type="component" value="Unassembled WGS sequence"/>
</dbReference>
<evidence type="ECO:0000313" key="2">
    <source>
        <dbReference type="EMBL" id="MDF9912717.1"/>
    </source>
</evidence>
<dbReference type="PANTHER" id="PTHR10285">
    <property type="entry name" value="URIDINE KINASE"/>
    <property type="match status" value="1"/>
</dbReference>
<protein>
    <recommendedName>
        <fullName evidence="1">Phosphoribulokinase/uridine kinase domain-containing protein</fullName>
    </recommendedName>
</protein>
<dbReference type="SUPFAM" id="SSF52540">
    <property type="entry name" value="P-loop containing nucleoside triphosphate hydrolases"/>
    <property type="match status" value="1"/>
</dbReference>
<gene>
    <name evidence="2" type="ORF">NNA32_00485</name>
</gene>
<dbReference type="Pfam" id="PF00485">
    <property type="entry name" value="PRK"/>
    <property type="match status" value="1"/>
</dbReference>
<proteinExistence type="predicted"/>